<evidence type="ECO:0000313" key="3">
    <source>
        <dbReference type="Proteomes" id="UP001500968"/>
    </source>
</evidence>
<protein>
    <recommendedName>
        <fullName evidence="4">Membrane-binding protein</fullName>
    </recommendedName>
</protein>
<dbReference type="SUPFAM" id="SSF82185">
    <property type="entry name" value="Histone H3 K4-specific methyltransferase SET7/9 N-terminal domain"/>
    <property type="match status" value="1"/>
</dbReference>
<name>A0ABP7TWV6_9FLAO</name>
<sequence>MKKILILGAFLLVGVGFAQTTKPVLEQEGNLVKATYYYDNGKVQQQGYFKDGKLTGQWIAFDEQGNKKSIGEYVNGAKSGKWFFWNDKALSEVDYSDSRVAAVKSWAQQAIVNK</sequence>
<dbReference type="EMBL" id="BAABCR010000015">
    <property type="protein sequence ID" value="GAA4032417.1"/>
    <property type="molecule type" value="Genomic_DNA"/>
</dbReference>
<feature type="chain" id="PRO_5046068713" description="Membrane-binding protein" evidence="1">
    <location>
        <begin position="19"/>
        <end position="114"/>
    </location>
</feature>
<accession>A0ABP7TWV6</accession>
<feature type="signal peptide" evidence="1">
    <location>
        <begin position="1"/>
        <end position="18"/>
    </location>
</feature>
<evidence type="ECO:0000313" key="2">
    <source>
        <dbReference type="EMBL" id="GAA4032417.1"/>
    </source>
</evidence>
<comment type="caution">
    <text evidence="2">The sequence shown here is derived from an EMBL/GenBank/DDBJ whole genome shotgun (WGS) entry which is preliminary data.</text>
</comment>
<keyword evidence="3" id="KW-1185">Reference proteome</keyword>
<proteinExistence type="predicted"/>
<dbReference type="Gene3D" id="2.20.110.10">
    <property type="entry name" value="Histone H3 K4-specific methyltransferase SET7/9 N-terminal domain"/>
    <property type="match status" value="1"/>
</dbReference>
<organism evidence="2 3">
    <name type="scientific">Flavobacterium cheonhonense</name>
    <dbReference type="NCBI Taxonomy" id="706185"/>
    <lineage>
        <taxon>Bacteria</taxon>
        <taxon>Pseudomonadati</taxon>
        <taxon>Bacteroidota</taxon>
        <taxon>Flavobacteriia</taxon>
        <taxon>Flavobacteriales</taxon>
        <taxon>Flavobacteriaceae</taxon>
        <taxon>Flavobacterium</taxon>
    </lineage>
</organism>
<evidence type="ECO:0000256" key="1">
    <source>
        <dbReference type="SAM" id="SignalP"/>
    </source>
</evidence>
<dbReference type="RefSeq" id="WP_324689165.1">
    <property type="nucleotide sequence ID" value="NZ_BAABCR010000015.1"/>
</dbReference>
<dbReference type="Proteomes" id="UP001500968">
    <property type="component" value="Unassembled WGS sequence"/>
</dbReference>
<gene>
    <name evidence="2" type="ORF">GCM10022386_15750</name>
</gene>
<keyword evidence="1" id="KW-0732">Signal</keyword>
<evidence type="ECO:0008006" key="4">
    <source>
        <dbReference type="Google" id="ProtNLM"/>
    </source>
</evidence>
<reference evidence="3" key="1">
    <citation type="journal article" date="2019" name="Int. J. Syst. Evol. Microbiol.">
        <title>The Global Catalogue of Microorganisms (GCM) 10K type strain sequencing project: providing services to taxonomists for standard genome sequencing and annotation.</title>
        <authorList>
            <consortium name="The Broad Institute Genomics Platform"/>
            <consortium name="The Broad Institute Genome Sequencing Center for Infectious Disease"/>
            <person name="Wu L."/>
            <person name="Ma J."/>
        </authorList>
    </citation>
    <scope>NUCLEOTIDE SEQUENCE [LARGE SCALE GENOMIC DNA]</scope>
    <source>
        <strain evidence="3">JCM 17064</strain>
    </source>
</reference>